<evidence type="ECO:0000256" key="4">
    <source>
        <dbReference type="SAM" id="MobiDB-lite"/>
    </source>
</evidence>
<feature type="compositionally biased region" description="Polar residues" evidence="4">
    <location>
        <begin position="473"/>
        <end position="482"/>
    </location>
</feature>
<dbReference type="PANTHER" id="PTHR32054">
    <property type="entry name" value="HEAVY CHAIN, PUTATIVE, EXPRESSED-RELATED-RELATED"/>
    <property type="match status" value="1"/>
</dbReference>
<gene>
    <name evidence="5" type="ORF">FEM48_Zijuj04G0183900</name>
</gene>
<evidence type="ECO:0000256" key="3">
    <source>
        <dbReference type="SAM" id="Coils"/>
    </source>
</evidence>
<keyword evidence="2 3" id="KW-0175">Coiled coil</keyword>
<protein>
    <recommendedName>
        <fullName evidence="7">Protein PLASTID MOVEMENT IMPAIRED 2</fullName>
    </recommendedName>
</protein>
<feature type="compositionally biased region" description="Basic and acidic residues" evidence="4">
    <location>
        <begin position="69"/>
        <end position="79"/>
    </location>
</feature>
<evidence type="ECO:0000256" key="2">
    <source>
        <dbReference type="ARBA" id="ARBA00023054"/>
    </source>
</evidence>
<comment type="similarity">
    <text evidence="1">Belongs to the WEB family.</text>
</comment>
<dbReference type="PANTHER" id="PTHR32054:SF2">
    <property type="entry name" value="PROTEIN PLASTID MOVEMENT IMPAIRED 2"/>
    <property type="match status" value="1"/>
</dbReference>
<accession>A0A978VLG2</accession>
<feature type="region of interest" description="Disordered" evidence="4">
    <location>
        <begin position="69"/>
        <end position="99"/>
    </location>
</feature>
<evidence type="ECO:0008006" key="7">
    <source>
        <dbReference type="Google" id="ProtNLM"/>
    </source>
</evidence>
<dbReference type="EMBL" id="JAEACU010000004">
    <property type="protein sequence ID" value="KAH7533931.1"/>
    <property type="molecule type" value="Genomic_DNA"/>
</dbReference>
<feature type="region of interest" description="Disordered" evidence="4">
    <location>
        <begin position="1"/>
        <end position="32"/>
    </location>
</feature>
<reference evidence="5" key="1">
    <citation type="journal article" date="2021" name="Front. Plant Sci.">
        <title>Chromosome-Scale Genome Assembly for Chinese Sour Jujube and Insights Into Its Genome Evolution and Domestication Signature.</title>
        <authorList>
            <person name="Shen L.-Y."/>
            <person name="Luo H."/>
            <person name="Wang X.-L."/>
            <person name="Wang X.-M."/>
            <person name="Qiu X.-J."/>
            <person name="Liu H."/>
            <person name="Zhou S.-S."/>
            <person name="Jia K.-H."/>
            <person name="Nie S."/>
            <person name="Bao Y.-T."/>
            <person name="Zhang R.-G."/>
            <person name="Yun Q.-Z."/>
            <person name="Chai Y.-H."/>
            <person name="Lu J.-Y."/>
            <person name="Li Y."/>
            <person name="Zhao S.-W."/>
            <person name="Mao J.-F."/>
            <person name="Jia S.-G."/>
            <person name="Mao Y.-M."/>
        </authorList>
    </citation>
    <scope>NUCLEOTIDE SEQUENCE</scope>
    <source>
        <strain evidence="5">AT0</strain>
        <tissue evidence="5">Leaf</tissue>
    </source>
</reference>
<name>A0A978VLG2_ZIZJJ</name>
<dbReference type="GO" id="GO:0005829">
    <property type="term" value="C:cytosol"/>
    <property type="evidence" value="ECO:0007669"/>
    <property type="project" value="TreeGrafter"/>
</dbReference>
<sequence length="490" mass="55801">MMKDLSPLPRKSNSKEKVEGIQTPKKSRSEEKILTVEDMKNDQYAEVKRELEIVKEELNMLKLGMAAALEEKSKGEKQTKTKISSYSSSLQPVKKDTGKESEEKALVEFAKSETQLENEADQISSKIEQAKKKLKDIIVDLQQTRELEFDMRSDSLDHRTGSFRKQEDLQAELEAAKKELALVKEENFQYLTSMDIIRNELKHVMAELSRLKKIEEKLDSIIEDLNSKILKSKTKLEAVSLAVEKAKSIESNLSYTLEQLKTEAENAKKEKELPVKESVNLEAEIHNTKFEIGLIEERLLNATKEFEAVKSSEDLAVENLRSLIENIMTARALVPQQGSLITISKFEYEYLTGRAVGAEEIADKKVAASQAWIEAIKANEKDILIKIDLAQREIRGKKLEEEREAHTTKRANSGKRMVEGAQLYNRKQNWERNARLHRKIMKGNDNSTPSRKDNHNFTPSRKGNDNLAPSRRGNGNNSTPSNKLILAYES</sequence>
<comment type="caution">
    <text evidence="5">The sequence shown here is derived from an EMBL/GenBank/DDBJ whole genome shotgun (WGS) entry which is preliminary data.</text>
</comment>
<dbReference type="Pfam" id="PF05701">
    <property type="entry name" value="WEMBL"/>
    <property type="match status" value="1"/>
</dbReference>
<evidence type="ECO:0000313" key="5">
    <source>
        <dbReference type="EMBL" id="KAH7533931.1"/>
    </source>
</evidence>
<evidence type="ECO:0000313" key="6">
    <source>
        <dbReference type="Proteomes" id="UP000813462"/>
    </source>
</evidence>
<proteinExistence type="inferred from homology"/>
<dbReference type="InterPro" id="IPR008545">
    <property type="entry name" value="Web"/>
</dbReference>
<organism evidence="5 6">
    <name type="scientific">Ziziphus jujuba var. spinosa</name>
    <dbReference type="NCBI Taxonomy" id="714518"/>
    <lineage>
        <taxon>Eukaryota</taxon>
        <taxon>Viridiplantae</taxon>
        <taxon>Streptophyta</taxon>
        <taxon>Embryophyta</taxon>
        <taxon>Tracheophyta</taxon>
        <taxon>Spermatophyta</taxon>
        <taxon>Magnoliopsida</taxon>
        <taxon>eudicotyledons</taxon>
        <taxon>Gunneridae</taxon>
        <taxon>Pentapetalae</taxon>
        <taxon>rosids</taxon>
        <taxon>fabids</taxon>
        <taxon>Rosales</taxon>
        <taxon>Rhamnaceae</taxon>
        <taxon>Paliureae</taxon>
        <taxon>Ziziphus</taxon>
    </lineage>
</organism>
<feature type="region of interest" description="Disordered" evidence="4">
    <location>
        <begin position="400"/>
        <end position="490"/>
    </location>
</feature>
<dbReference type="GO" id="GO:0009904">
    <property type="term" value="P:chloroplast accumulation movement"/>
    <property type="evidence" value="ECO:0007669"/>
    <property type="project" value="TreeGrafter"/>
</dbReference>
<dbReference type="Proteomes" id="UP000813462">
    <property type="component" value="Unassembled WGS sequence"/>
</dbReference>
<evidence type="ECO:0000256" key="1">
    <source>
        <dbReference type="ARBA" id="ARBA00005485"/>
    </source>
</evidence>
<feature type="compositionally biased region" description="Polar residues" evidence="4">
    <location>
        <begin position="81"/>
        <end position="91"/>
    </location>
</feature>
<dbReference type="GO" id="GO:0009903">
    <property type="term" value="P:chloroplast avoidance movement"/>
    <property type="evidence" value="ECO:0007669"/>
    <property type="project" value="TreeGrafter"/>
</dbReference>
<dbReference type="AlphaFoldDB" id="A0A978VLG2"/>
<feature type="coiled-coil region" evidence="3">
    <location>
        <begin position="113"/>
        <end position="270"/>
    </location>
</feature>